<reference evidence="5" key="1">
    <citation type="journal article" date="2017" name="Nat. Commun.">
        <title>The asparagus genome sheds light on the origin and evolution of a young Y chromosome.</title>
        <authorList>
            <person name="Harkess A."/>
            <person name="Zhou J."/>
            <person name="Xu C."/>
            <person name="Bowers J.E."/>
            <person name="Van der Hulst R."/>
            <person name="Ayyampalayam S."/>
            <person name="Mercati F."/>
            <person name="Riccardi P."/>
            <person name="McKain M.R."/>
            <person name="Kakrana A."/>
            <person name="Tang H."/>
            <person name="Ray J."/>
            <person name="Groenendijk J."/>
            <person name="Arikit S."/>
            <person name="Mathioni S.M."/>
            <person name="Nakano M."/>
            <person name="Shan H."/>
            <person name="Telgmann-Rauber A."/>
            <person name="Kanno A."/>
            <person name="Yue Z."/>
            <person name="Chen H."/>
            <person name="Li W."/>
            <person name="Chen Y."/>
            <person name="Xu X."/>
            <person name="Zhang Y."/>
            <person name="Luo S."/>
            <person name="Chen H."/>
            <person name="Gao J."/>
            <person name="Mao Z."/>
            <person name="Pires J.C."/>
            <person name="Luo M."/>
            <person name="Kudrna D."/>
            <person name="Wing R.A."/>
            <person name="Meyers B.C."/>
            <person name="Yi K."/>
            <person name="Kong H."/>
            <person name="Lavrijsen P."/>
            <person name="Sunseri F."/>
            <person name="Falavigna A."/>
            <person name="Ye Y."/>
            <person name="Leebens-Mack J.H."/>
            <person name="Chen G."/>
        </authorList>
    </citation>
    <scope>NUCLEOTIDE SEQUENCE [LARGE SCALE GENOMIC DNA]</scope>
    <source>
        <strain evidence="5">cv. DH0086</strain>
    </source>
</reference>
<evidence type="ECO:0000313" key="5">
    <source>
        <dbReference type="Proteomes" id="UP000243459"/>
    </source>
</evidence>
<keyword evidence="2" id="KW-1133">Transmembrane helix</keyword>
<dbReference type="PROSITE" id="PS50896">
    <property type="entry name" value="LISH"/>
    <property type="match status" value="1"/>
</dbReference>
<accession>A0A5P1EMF1</accession>
<dbReference type="EMBL" id="CM007386">
    <property type="protein sequence ID" value="ONK65979.1"/>
    <property type="molecule type" value="Genomic_DNA"/>
</dbReference>
<evidence type="ECO:0000256" key="2">
    <source>
        <dbReference type="SAM" id="Phobius"/>
    </source>
</evidence>
<evidence type="ECO:0000259" key="3">
    <source>
        <dbReference type="PROSITE" id="PS50897"/>
    </source>
</evidence>
<organism evidence="4 5">
    <name type="scientific">Asparagus officinalis</name>
    <name type="common">Garden asparagus</name>
    <dbReference type="NCBI Taxonomy" id="4686"/>
    <lineage>
        <taxon>Eukaryota</taxon>
        <taxon>Viridiplantae</taxon>
        <taxon>Streptophyta</taxon>
        <taxon>Embryophyta</taxon>
        <taxon>Tracheophyta</taxon>
        <taxon>Spermatophyta</taxon>
        <taxon>Magnoliopsida</taxon>
        <taxon>Liliopsida</taxon>
        <taxon>Asparagales</taxon>
        <taxon>Asparagaceae</taxon>
        <taxon>Asparagoideae</taxon>
        <taxon>Asparagus</taxon>
    </lineage>
</organism>
<dbReference type="InterPro" id="IPR024964">
    <property type="entry name" value="CTLH/CRA"/>
</dbReference>
<dbReference type="InterPro" id="IPR006595">
    <property type="entry name" value="CTLH_C"/>
</dbReference>
<dbReference type="Pfam" id="PF08513">
    <property type="entry name" value="LisH"/>
    <property type="match status" value="1"/>
</dbReference>
<evidence type="ECO:0000256" key="1">
    <source>
        <dbReference type="SAM" id="MobiDB-lite"/>
    </source>
</evidence>
<dbReference type="InterPro" id="IPR013144">
    <property type="entry name" value="CRA_dom"/>
</dbReference>
<feature type="transmembrane region" description="Helical" evidence="2">
    <location>
        <begin position="47"/>
        <end position="66"/>
    </location>
</feature>
<keyword evidence="2" id="KW-0812">Transmembrane</keyword>
<dbReference type="AlphaFoldDB" id="A0A5P1EMF1"/>
<feature type="domain" description="CTLH" evidence="3">
    <location>
        <begin position="166"/>
        <end position="211"/>
    </location>
</feature>
<dbReference type="SMART" id="SM00668">
    <property type="entry name" value="CTLH"/>
    <property type="match status" value="1"/>
</dbReference>
<dbReference type="InterPro" id="IPR006594">
    <property type="entry name" value="LisH"/>
</dbReference>
<dbReference type="SMART" id="SM00667">
    <property type="entry name" value="LisH"/>
    <property type="match status" value="1"/>
</dbReference>
<keyword evidence="5" id="KW-1185">Reference proteome</keyword>
<keyword evidence="2" id="KW-0472">Membrane</keyword>
<dbReference type="Gramene" id="ONK65979">
    <property type="protein sequence ID" value="ONK65979"/>
    <property type="gene ID" value="A4U43_C06F2940"/>
</dbReference>
<dbReference type="InterPro" id="IPR050618">
    <property type="entry name" value="Ubq-SigPath_Reg"/>
</dbReference>
<evidence type="ECO:0000313" key="4">
    <source>
        <dbReference type="EMBL" id="ONK65979.1"/>
    </source>
</evidence>
<feature type="region of interest" description="Disordered" evidence="1">
    <location>
        <begin position="111"/>
        <end position="135"/>
    </location>
</feature>
<feature type="transmembrane region" description="Helical" evidence="2">
    <location>
        <begin position="72"/>
        <end position="94"/>
    </location>
</feature>
<name>A0A5P1EMF1_ASPOF</name>
<dbReference type="Pfam" id="PF10607">
    <property type="entry name" value="CTLH"/>
    <property type="match status" value="1"/>
</dbReference>
<protein>
    <recommendedName>
        <fullName evidence="3">CTLH domain-containing protein</fullName>
    </recommendedName>
</protein>
<dbReference type="Proteomes" id="UP000243459">
    <property type="component" value="Chromosome 6"/>
</dbReference>
<proteinExistence type="predicted"/>
<sequence length="319" mass="35883">MLLLGQDPLITLRRPSYYLFSLPDLLTNPPQLVFPPAPRASPSRCRLFCAVVLIHIPLSFLLAFILRLSVPGVTAVAALANLNMAVFLLAYLRLTGVCELTKKSSARQRTDEHCRGLDEGGGGGGKGGERDGMTSKKVITREEWERKLKEVKIRKDDMNKLVMNFLVTEGYVDAAEKFRVESGTEHTNPQLCFHLQQQRLIELIRQGKVEEALEFAQEELAPRGEENQCFLEELERTVALLAFENLKDCPYRELLDVSQRLKTASEVNAAILTSQSHEKDPKLPSLLKMLVWAQNQLDEKAAYPRINDLSTARLEDPAV</sequence>
<dbReference type="SMART" id="SM00757">
    <property type="entry name" value="CRA"/>
    <property type="match status" value="1"/>
</dbReference>
<dbReference type="PANTHER" id="PTHR12864">
    <property type="entry name" value="RAN BINDING PROTEIN 9-RELATED"/>
    <property type="match status" value="1"/>
</dbReference>
<gene>
    <name evidence="4" type="ORF">A4U43_C06F2940</name>
</gene>
<dbReference type="PROSITE" id="PS50897">
    <property type="entry name" value="CTLH"/>
    <property type="match status" value="1"/>
</dbReference>